<dbReference type="RefSeq" id="WP_134130478.1">
    <property type="nucleotide sequence ID" value="NZ_SODU01000002.1"/>
</dbReference>
<keyword evidence="3" id="KW-1185">Reference proteome</keyword>
<dbReference type="EMBL" id="SODU01000002">
    <property type="protein sequence ID" value="TDW90500.1"/>
    <property type="molecule type" value="Genomic_DNA"/>
</dbReference>
<reference evidence="2 3" key="1">
    <citation type="submission" date="2019-03" db="EMBL/GenBank/DDBJ databases">
        <title>Genomic Encyclopedia of Type Strains, Phase III (KMG-III): the genomes of soil and plant-associated and newly described type strains.</title>
        <authorList>
            <person name="Whitman W."/>
        </authorList>
    </citation>
    <scope>NUCLEOTIDE SEQUENCE [LARGE SCALE GENOMIC DNA]</scope>
    <source>
        <strain evidence="2 3">VKMAc-2574</strain>
    </source>
</reference>
<dbReference type="Proteomes" id="UP000295060">
    <property type="component" value="Unassembled WGS sequence"/>
</dbReference>
<accession>A0ABY2FGK0</accession>
<evidence type="ECO:0000313" key="3">
    <source>
        <dbReference type="Proteomes" id="UP000295060"/>
    </source>
</evidence>
<feature type="region of interest" description="Disordered" evidence="1">
    <location>
        <begin position="177"/>
        <end position="200"/>
    </location>
</feature>
<gene>
    <name evidence="2" type="ORF">EV137_4318</name>
</gene>
<feature type="compositionally biased region" description="Basic and acidic residues" evidence="1">
    <location>
        <begin position="177"/>
        <end position="187"/>
    </location>
</feature>
<sequence length="292" mass="31884">MPSELQRIAVQLLACLDESTRAVTYLHDRARKSREAAAWIGSSSNNPSARMAATQLDEAARRCEEAAHYLSQAESRARAWVDQMVSGVRTAEPGDGSAGRRRLGPGGSTPLAERRPNENKEAPEASESEKIAGAGGDGTPEEVPPAPRISDEEAWRLFGTLPIRDGSVVSRPKTRGLWKDADGKEHPLVSGQRSSDGQGVDPYYQQVKEFMREQRIGRQDADPMVASHVEAKFALLMRERGLRHETIVVNKIPCPGRFGCDQLLKLFLPPGSTLTIVGPNGFKKTYASQQNG</sequence>
<dbReference type="Pfam" id="PF14428">
    <property type="entry name" value="DddA-like"/>
    <property type="match status" value="1"/>
</dbReference>
<proteinExistence type="predicted"/>
<name>A0ABY2FGK0_9ACTN</name>
<dbReference type="InterPro" id="IPR032724">
    <property type="entry name" value="SCP1.201-like"/>
</dbReference>
<feature type="region of interest" description="Disordered" evidence="1">
    <location>
        <begin position="89"/>
        <end position="147"/>
    </location>
</feature>
<comment type="caution">
    <text evidence="2">The sequence shown here is derived from an EMBL/GenBank/DDBJ whole genome shotgun (WGS) entry which is preliminary data.</text>
</comment>
<protein>
    <submittedName>
        <fullName evidence="2">Nucleic acid/nucleotide deaminase of polymorphic system toxin</fullName>
    </submittedName>
</protein>
<evidence type="ECO:0000256" key="1">
    <source>
        <dbReference type="SAM" id="MobiDB-lite"/>
    </source>
</evidence>
<feature type="compositionally biased region" description="Basic and acidic residues" evidence="1">
    <location>
        <begin position="112"/>
        <end position="130"/>
    </location>
</feature>
<evidence type="ECO:0000313" key="2">
    <source>
        <dbReference type="EMBL" id="TDW90500.1"/>
    </source>
</evidence>
<organism evidence="2 3">
    <name type="scientific">Kribbella pratensis</name>
    <dbReference type="NCBI Taxonomy" id="2512112"/>
    <lineage>
        <taxon>Bacteria</taxon>
        <taxon>Bacillati</taxon>
        <taxon>Actinomycetota</taxon>
        <taxon>Actinomycetes</taxon>
        <taxon>Propionibacteriales</taxon>
        <taxon>Kribbellaceae</taxon>
        <taxon>Kribbella</taxon>
    </lineage>
</organism>